<dbReference type="SUPFAM" id="SSF46894">
    <property type="entry name" value="C-terminal effector domain of the bipartite response regulators"/>
    <property type="match status" value="1"/>
</dbReference>
<evidence type="ECO:0000313" key="1">
    <source>
        <dbReference type="EMBL" id="EBS7984896.1"/>
    </source>
</evidence>
<comment type="caution">
    <text evidence="1">The sequence shown here is derived from an EMBL/GenBank/DDBJ whole genome shotgun (WGS) entry which is preliminary data.</text>
</comment>
<accession>A0A5V0QG39</accession>
<dbReference type="AlphaFoldDB" id="A0A5V0QG39"/>
<dbReference type="GO" id="GO:0003677">
    <property type="term" value="F:DNA binding"/>
    <property type="evidence" value="ECO:0007669"/>
    <property type="project" value="InterPro"/>
</dbReference>
<protein>
    <submittedName>
        <fullName evidence="1">Uncharacterized protein</fullName>
    </submittedName>
</protein>
<gene>
    <name evidence="1" type="ORF">CEJ09_24400</name>
</gene>
<sequence>MENSLVMVSPCHFTRTGLLHLSEVCFSVNIYVGNDFDELENVFLLKRGFLIVDAHLRETELVKLACMLRLRSIQGCWRVAIIGISKIVILLVKKKLLNVELWLTSDFNIFDIKCRLSEWFVSKGKRKPLPGSENLSWLEFKLLRHIVSGIRLSEISRIERCNAKTLYSRQSKALARLNLTSLHDFHMLCAGMNVLKT</sequence>
<dbReference type="GO" id="GO:0006355">
    <property type="term" value="P:regulation of DNA-templated transcription"/>
    <property type="evidence" value="ECO:0007669"/>
    <property type="project" value="InterPro"/>
</dbReference>
<reference evidence="1" key="1">
    <citation type="submission" date="2018-07" db="EMBL/GenBank/DDBJ databases">
        <authorList>
            <consortium name="PulseNet: The National Subtyping Network for Foodborne Disease Surveillance"/>
            <person name="Tarr C.L."/>
            <person name="Trees E."/>
            <person name="Katz L.S."/>
            <person name="Carleton-Romer H.A."/>
            <person name="Stroika S."/>
            <person name="Kucerova Z."/>
            <person name="Roache K.F."/>
            <person name="Sabol A.L."/>
            <person name="Besser J."/>
            <person name="Gerner-Smidt P."/>
        </authorList>
    </citation>
    <scope>NUCLEOTIDE SEQUENCE</scope>
    <source>
        <strain evidence="1">PNUSAS015592</strain>
    </source>
</reference>
<proteinExistence type="predicted"/>
<organism evidence="1">
    <name type="scientific">Salmonella enterica</name>
    <name type="common">Salmonella choleraesuis</name>
    <dbReference type="NCBI Taxonomy" id="28901"/>
    <lineage>
        <taxon>Bacteria</taxon>
        <taxon>Pseudomonadati</taxon>
        <taxon>Pseudomonadota</taxon>
        <taxon>Gammaproteobacteria</taxon>
        <taxon>Enterobacterales</taxon>
        <taxon>Enterobacteriaceae</taxon>
        <taxon>Salmonella</taxon>
    </lineage>
</organism>
<dbReference type="EMBL" id="AAGWQQ010000126">
    <property type="protein sequence ID" value="EBS7984896.1"/>
    <property type="molecule type" value="Genomic_DNA"/>
</dbReference>
<name>A0A5V0QG39_SALER</name>
<dbReference type="InterPro" id="IPR016032">
    <property type="entry name" value="Sig_transdc_resp-reg_C-effctor"/>
</dbReference>